<dbReference type="FunFam" id="3.40.50.300:FF:000016">
    <property type="entry name" value="Oligopeptide ABC transporter ATP-binding component"/>
    <property type="match status" value="1"/>
</dbReference>
<keyword evidence="4" id="KW-0547">Nucleotide-binding</keyword>
<comment type="caution">
    <text evidence="8">The sequence shown here is derived from an EMBL/GenBank/DDBJ whole genome shotgun (WGS) entry which is preliminary data.</text>
</comment>
<feature type="region of interest" description="Disordered" evidence="6">
    <location>
        <begin position="333"/>
        <end position="370"/>
    </location>
</feature>
<evidence type="ECO:0000256" key="5">
    <source>
        <dbReference type="ARBA" id="ARBA00022840"/>
    </source>
</evidence>
<dbReference type="InterPro" id="IPR017871">
    <property type="entry name" value="ABC_transporter-like_CS"/>
</dbReference>
<dbReference type="PROSITE" id="PS50893">
    <property type="entry name" value="ABC_TRANSPORTER_2"/>
    <property type="match status" value="1"/>
</dbReference>
<feature type="domain" description="ABC transporter" evidence="7">
    <location>
        <begin position="14"/>
        <end position="258"/>
    </location>
</feature>
<organism evidence="8 9">
    <name type="scientific">Pseudothioclava arenosa</name>
    <dbReference type="NCBI Taxonomy" id="1795308"/>
    <lineage>
        <taxon>Bacteria</taxon>
        <taxon>Pseudomonadati</taxon>
        <taxon>Pseudomonadota</taxon>
        <taxon>Alphaproteobacteria</taxon>
        <taxon>Rhodobacterales</taxon>
        <taxon>Paracoccaceae</taxon>
        <taxon>Pseudothioclava</taxon>
    </lineage>
</organism>
<evidence type="ECO:0000256" key="4">
    <source>
        <dbReference type="ARBA" id="ARBA00022741"/>
    </source>
</evidence>
<dbReference type="Gene3D" id="3.40.50.300">
    <property type="entry name" value="P-loop containing nucleotide triphosphate hydrolases"/>
    <property type="match status" value="1"/>
</dbReference>
<dbReference type="RefSeq" id="WP_096433802.1">
    <property type="nucleotide sequence ID" value="NZ_NTJD01000007.1"/>
</dbReference>
<protein>
    <submittedName>
        <fullName evidence="8">Oligopeptide ABC transporter ATP-binding protein</fullName>
    </submittedName>
</protein>
<name>A0A2A4CQ15_9RHOB</name>
<keyword evidence="5 8" id="KW-0067">ATP-binding</keyword>
<accession>A0A2A4CQ15</accession>
<dbReference type="OrthoDB" id="9802264at2"/>
<gene>
    <name evidence="8" type="ORF">CLN94_10100</name>
</gene>
<keyword evidence="9" id="KW-1185">Reference proteome</keyword>
<evidence type="ECO:0000256" key="1">
    <source>
        <dbReference type="ARBA" id="ARBA00004417"/>
    </source>
</evidence>
<sequence>MMDGRDLILETRALRRRFVTRKPLFGPPVEVRAVDGIDLRVRRGETFAIVGESGCGKSTLARMLVRLIDPSEGAIRFENRDITRLEGAELREMRRHLQFIFQDPFASLNPRMTVGALLEEPLRAHGIGTPEERRARVAELLGRVGLLPQHASRYPHEFSGGQRQRIGIARALAVSPKVLIGDEPVSALDVSIQAQVVNLLQDLKEEFALTLIIIAHDLAVIRHMADRVGVMYLGQLVEVAPADQLFTRPRHPYTEALLSAIPVPRVGAKRAARALEGDPPNPIDPPSGCRFHPRCPYATELCRTTVPELAIGADGASVACHRAQELTLEGLAAEGGGRSPDAEKRFALYRARRSEREGANPSSPSQLTEI</sequence>
<evidence type="ECO:0000313" key="9">
    <source>
        <dbReference type="Proteomes" id="UP000243507"/>
    </source>
</evidence>
<evidence type="ECO:0000256" key="3">
    <source>
        <dbReference type="ARBA" id="ARBA00022448"/>
    </source>
</evidence>
<comment type="similarity">
    <text evidence="2">Belongs to the ABC transporter superfamily.</text>
</comment>
<dbReference type="InterPro" id="IPR013563">
    <property type="entry name" value="Oligopep_ABC_C"/>
</dbReference>
<proteinExistence type="inferred from homology"/>
<evidence type="ECO:0000256" key="2">
    <source>
        <dbReference type="ARBA" id="ARBA00005417"/>
    </source>
</evidence>
<dbReference type="Pfam" id="PF00005">
    <property type="entry name" value="ABC_tran"/>
    <property type="match status" value="1"/>
</dbReference>
<dbReference type="EMBL" id="NTJD01000007">
    <property type="protein sequence ID" value="PCD76174.1"/>
    <property type="molecule type" value="Genomic_DNA"/>
</dbReference>
<dbReference type="InterPro" id="IPR050319">
    <property type="entry name" value="ABC_transp_ATP-bind"/>
</dbReference>
<dbReference type="PROSITE" id="PS00211">
    <property type="entry name" value="ABC_TRANSPORTER_1"/>
    <property type="match status" value="1"/>
</dbReference>
<dbReference type="GO" id="GO:0055085">
    <property type="term" value="P:transmembrane transport"/>
    <property type="evidence" value="ECO:0007669"/>
    <property type="project" value="UniProtKB-ARBA"/>
</dbReference>
<evidence type="ECO:0000256" key="6">
    <source>
        <dbReference type="SAM" id="MobiDB-lite"/>
    </source>
</evidence>
<dbReference type="Pfam" id="PF08352">
    <property type="entry name" value="oligo_HPY"/>
    <property type="match status" value="1"/>
</dbReference>
<evidence type="ECO:0000313" key="8">
    <source>
        <dbReference type="EMBL" id="PCD76174.1"/>
    </source>
</evidence>
<feature type="compositionally biased region" description="Polar residues" evidence="6">
    <location>
        <begin position="360"/>
        <end position="370"/>
    </location>
</feature>
<dbReference type="AlphaFoldDB" id="A0A2A4CQ15"/>
<dbReference type="InterPro" id="IPR003593">
    <property type="entry name" value="AAA+_ATPase"/>
</dbReference>
<dbReference type="SMART" id="SM00382">
    <property type="entry name" value="AAA"/>
    <property type="match status" value="1"/>
</dbReference>
<dbReference type="SUPFAM" id="SSF52540">
    <property type="entry name" value="P-loop containing nucleoside triphosphate hydrolases"/>
    <property type="match status" value="1"/>
</dbReference>
<dbReference type="InterPro" id="IPR003439">
    <property type="entry name" value="ABC_transporter-like_ATP-bd"/>
</dbReference>
<dbReference type="Proteomes" id="UP000243507">
    <property type="component" value="Unassembled WGS sequence"/>
</dbReference>
<dbReference type="NCBIfam" id="TIGR01727">
    <property type="entry name" value="oligo_HPY"/>
    <property type="match status" value="1"/>
</dbReference>
<dbReference type="InterPro" id="IPR027417">
    <property type="entry name" value="P-loop_NTPase"/>
</dbReference>
<reference evidence="8 9" key="1">
    <citation type="submission" date="2017-09" db="EMBL/GenBank/DDBJ databases">
        <title>A multilocus sequence analysis scheme for characterization of bacteria in the genus Thioclava.</title>
        <authorList>
            <person name="Liu Y."/>
            <person name="Shao Z."/>
        </authorList>
    </citation>
    <scope>NUCLEOTIDE SEQUENCE [LARGE SCALE GENOMIC DNA]</scope>
    <source>
        <strain evidence="8 9">CAU 1312</strain>
    </source>
</reference>
<comment type="subcellular location">
    <subcellularLocation>
        <location evidence="1">Cell inner membrane</location>
        <topology evidence="1">Peripheral membrane protein</topology>
    </subcellularLocation>
</comment>
<evidence type="ECO:0000259" key="7">
    <source>
        <dbReference type="PROSITE" id="PS50893"/>
    </source>
</evidence>
<dbReference type="GO" id="GO:0005886">
    <property type="term" value="C:plasma membrane"/>
    <property type="evidence" value="ECO:0007669"/>
    <property type="project" value="UniProtKB-SubCell"/>
</dbReference>
<keyword evidence="3" id="KW-0813">Transport</keyword>
<dbReference type="CDD" id="cd03257">
    <property type="entry name" value="ABC_NikE_OppD_transporters"/>
    <property type="match status" value="1"/>
</dbReference>
<dbReference type="PANTHER" id="PTHR43776:SF7">
    <property type="entry name" value="D,D-DIPEPTIDE TRANSPORT ATP-BINDING PROTEIN DDPF-RELATED"/>
    <property type="match status" value="1"/>
</dbReference>
<feature type="compositionally biased region" description="Basic and acidic residues" evidence="6">
    <location>
        <begin position="340"/>
        <end position="358"/>
    </location>
</feature>
<dbReference type="PANTHER" id="PTHR43776">
    <property type="entry name" value="TRANSPORT ATP-BINDING PROTEIN"/>
    <property type="match status" value="1"/>
</dbReference>
<dbReference type="GO" id="GO:0016887">
    <property type="term" value="F:ATP hydrolysis activity"/>
    <property type="evidence" value="ECO:0007669"/>
    <property type="project" value="InterPro"/>
</dbReference>
<dbReference type="GO" id="GO:0015833">
    <property type="term" value="P:peptide transport"/>
    <property type="evidence" value="ECO:0007669"/>
    <property type="project" value="InterPro"/>
</dbReference>
<dbReference type="GO" id="GO:0005524">
    <property type="term" value="F:ATP binding"/>
    <property type="evidence" value="ECO:0007669"/>
    <property type="project" value="UniProtKB-KW"/>
</dbReference>